<name>A0ACC1YX63_MELAZ</name>
<organism evidence="1 2">
    <name type="scientific">Melia azedarach</name>
    <name type="common">Chinaberry tree</name>
    <dbReference type="NCBI Taxonomy" id="155640"/>
    <lineage>
        <taxon>Eukaryota</taxon>
        <taxon>Viridiplantae</taxon>
        <taxon>Streptophyta</taxon>
        <taxon>Embryophyta</taxon>
        <taxon>Tracheophyta</taxon>
        <taxon>Spermatophyta</taxon>
        <taxon>Magnoliopsida</taxon>
        <taxon>eudicotyledons</taxon>
        <taxon>Gunneridae</taxon>
        <taxon>Pentapetalae</taxon>
        <taxon>rosids</taxon>
        <taxon>malvids</taxon>
        <taxon>Sapindales</taxon>
        <taxon>Meliaceae</taxon>
        <taxon>Melia</taxon>
    </lineage>
</organism>
<proteinExistence type="predicted"/>
<keyword evidence="2" id="KW-1185">Reference proteome</keyword>
<evidence type="ECO:0000313" key="2">
    <source>
        <dbReference type="Proteomes" id="UP001164539"/>
    </source>
</evidence>
<protein>
    <submittedName>
        <fullName evidence="1">Cytochrome b561 and DOMON domain-containing protein</fullName>
    </submittedName>
</protein>
<comment type="caution">
    <text evidence="1">The sequence shown here is derived from an EMBL/GenBank/DDBJ whole genome shotgun (WGS) entry which is preliminary data.</text>
</comment>
<sequence>MANPRFPTPDWRILVVLYFFSLFLGPNIFAVANNKDAVVITGREDNASVLPQGEDADTGYGTADMSGLCNEDLRTFLPPPYGNISGMVCKPIWNTYILRYLQRDDHVMTIVLSSIYTTGWVGMGFSKDGMMVGSSAMVGWFNKKGHPRIKQYYLQGTRSWQVIPEKGELPLTNVPPVVAIHGAMIHIAYQLKFEHRLGHQPIILAFGSRVPHHLHLTHHDDKRTVMFDFSGGSSSVLYVSSREKRNHGALGMIGWGLIYPVGAIIPRYFKHKDPLWYYLHAIIQLVGFIFGLATVLLGIQLYNKLNFNNANISTHRGIGIFILALSILQILAFFLRPNKDAKIRRFWNWYHHWFGRLALFFGAVNIVLGIQIGYAGNEWKIGYGFLLAIILLAVIGLEALSWMKKRSDKTTTPPTFQMNPVP</sequence>
<gene>
    <name evidence="1" type="ORF">OWV82_001106</name>
</gene>
<reference evidence="1 2" key="1">
    <citation type="journal article" date="2023" name="Science">
        <title>Complex scaffold remodeling in plant triterpene biosynthesis.</title>
        <authorList>
            <person name="De La Pena R."/>
            <person name="Hodgson H."/>
            <person name="Liu J.C."/>
            <person name="Stephenson M.J."/>
            <person name="Martin A.C."/>
            <person name="Owen C."/>
            <person name="Harkess A."/>
            <person name="Leebens-Mack J."/>
            <person name="Jimenez L.E."/>
            <person name="Osbourn A."/>
            <person name="Sattely E.S."/>
        </authorList>
    </citation>
    <scope>NUCLEOTIDE SEQUENCE [LARGE SCALE GENOMIC DNA]</scope>
    <source>
        <strain evidence="2">cv. JPN11</strain>
        <tissue evidence="1">Leaf</tissue>
    </source>
</reference>
<accession>A0ACC1YX63</accession>
<dbReference type="EMBL" id="CM051394">
    <property type="protein sequence ID" value="KAJ4728118.1"/>
    <property type="molecule type" value="Genomic_DNA"/>
</dbReference>
<evidence type="ECO:0000313" key="1">
    <source>
        <dbReference type="EMBL" id="KAJ4728118.1"/>
    </source>
</evidence>
<dbReference type="Proteomes" id="UP001164539">
    <property type="component" value="Chromosome 1"/>
</dbReference>